<accession>A0A0R3UMK8</accession>
<organism evidence="2 3">
    <name type="scientific">Mesocestoides corti</name>
    <name type="common">Flatworm</name>
    <dbReference type="NCBI Taxonomy" id="53468"/>
    <lineage>
        <taxon>Eukaryota</taxon>
        <taxon>Metazoa</taxon>
        <taxon>Spiralia</taxon>
        <taxon>Lophotrochozoa</taxon>
        <taxon>Platyhelminthes</taxon>
        <taxon>Cestoda</taxon>
        <taxon>Eucestoda</taxon>
        <taxon>Cyclophyllidea</taxon>
        <taxon>Mesocestoididae</taxon>
        <taxon>Mesocestoides</taxon>
    </lineage>
</organism>
<dbReference type="AlphaFoldDB" id="A0A0R3UMK8"/>
<dbReference type="WBParaSite" id="MCU_007444-RA">
    <property type="protein sequence ID" value="MCU_007444-RA"/>
    <property type="gene ID" value="MCU_007444"/>
</dbReference>
<evidence type="ECO:0000313" key="4">
    <source>
        <dbReference type="WBParaSite" id="MCU_007444-RA"/>
    </source>
</evidence>
<reference evidence="2 3" key="1">
    <citation type="submission" date="2018-10" db="EMBL/GenBank/DDBJ databases">
        <authorList>
            <consortium name="Pathogen Informatics"/>
        </authorList>
    </citation>
    <scope>NUCLEOTIDE SEQUENCE [LARGE SCALE GENOMIC DNA]</scope>
</reference>
<name>A0A0R3UMK8_MESCO</name>
<dbReference type="EMBL" id="UXSR01005615">
    <property type="protein sequence ID" value="VDD82985.1"/>
    <property type="molecule type" value="Genomic_DNA"/>
</dbReference>
<reference evidence="4" key="2">
    <citation type="submission" date="2019-11" db="UniProtKB">
        <authorList>
            <consortium name="WormBaseParasite"/>
        </authorList>
    </citation>
    <scope>IDENTIFICATION</scope>
</reference>
<gene>
    <name evidence="2" type="ORF">MCOS_LOCUS8988</name>
</gene>
<proteinExistence type="predicted"/>
<keyword evidence="3" id="KW-1185">Reference proteome</keyword>
<evidence type="ECO:0000313" key="2">
    <source>
        <dbReference type="EMBL" id="VDD82985.1"/>
    </source>
</evidence>
<protein>
    <submittedName>
        <fullName evidence="2 4">Uncharacterized protein</fullName>
    </submittedName>
</protein>
<feature type="compositionally biased region" description="Low complexity" evidence="1">
    <location>
        <begin position="82"/>
        <end position="94"/>
    </location>
</feature>
<evidence type="ECO:0000256" key="1">
    <source>
        <dbReference type="SAM" id="MobiDB-lite"/>
    </source>
</evidence>
<feature type="region of interest" description="Disordered" evidence="1">
    <location>
        <begin position="77"/>
        <end position="97"/>
    </location>
</feature>
<dbReference type="Proteomes" id="UP000267029">
    <property type="component" value="Unassembled WGS sequence"/>
</dbReference>
<evidence type="ECO:0000313" key="3">
    <source>
        <dbReference type="Proteomes" id="UP000267029"/>
    </source>
</evidence>
<sequence>MEASTPGPNSTREDVVEVFETVPGTASGLLPPCISSLAEQQICPPDSRSDSAGEAVKRFVPSVDYLRVARASLKKIPPQIKTSNTGTPTGSSSTEANIPAQQNGLLCWFILLEL</sequence>